<feature type="region of interest" description="Disordered" evidence="1">
    <location>
        <begin position="184"/>
        <end position="205"/>
    </location>
</feature>
<keyword evidence="2" id="KW-1185">Reference proteome</keyword>
<evidence type="ECO:0000313" key="2">
    <source>
        <dbReference type="Proteomes" id="UP000504623"/>
    </source>
</evidence>
<gene>
    <name evidence="3" type="primary">LOC102817092</name>
</gene>
<feature type="compositionally biased region" description="Pro residues" evidence="1">
    <location>
        <begin position="136"/>
        <end position="145"/>
    </location>
</feature>
<evidence type="ECO:0000256" key="1">
    <source>
        <dbReference type="SAM" id="MobiDB-lite"/>
    </source>
</evidence>
<dbReference type="Proteomes" id="UP000504623">
    <property type="component" value="Unplaced"/>
</dbReference>
<proteinExistence type="predicted"/>
<feature type="compositionally biased region" description="Low complexity" evidence="1">
    <location>
        <begin position="72"/>
        <end position="112"/>
    </location>
</feature>
<protein>
    <submittedName>
        <fullName evidence="3">Uncharacterized protein</fullName>
    </submittedName>
</protein>
<name>A0A9B0TAV5_CHRAS</name>
<dbReference type="AlphaFoldDB" id="A0A9B0TAV5"/>
<accession>A0A9B0TAV5</accession>
<feature type="compositionally biased region" description="Low complexity" evidence="1">
    <location>
        <begin position="48"/>
        <end position="60"/>
    </location>
</feature>
<organism evidence="2 3">
    <name type="scientific">Chrysochloris asiatica</name>
    <name type="common">Cape golden mole</name>
    <dbReference type="NCBI Taxonomy" id="185453"/>
    <lineage>
        <taxon>Eukaryota</taxon>
        <taxon>Metazoa</taxon>
        <taxon>Chordata</taxon>
        <taxon>Craniata</taxon>
        <taxon>Vertebrata</taxon>
        <taxon>Euteleostomi</taxon>
        <taxon>Mammalia</taxon>
        <taxon>Eutheria</taxon>
        <taxon>Afrotheria</taxon>
        <taxon>Chrysochloridae</taxon>
        <taxon>Chrysochlorinae</taxon>
        <taxon>Chrysochloris</taxon>
    </lineage>
</organism>
<dbReference type="OrthoDB" id="10624025at2759"/>
<sequence length="308" mass="31634">MVSEARPGPARLALPLGLRLRGGPLSSAPWRSPFPPGAKALAGAWRARAAGALSAHTAASPVHEPGFREPSRSGPLSSSSSFSSSSSPSSCCGSSRPELALLPASLGSASPERTTTPPEREQPRSWTKSFSASPRTPTPSTPPPGAGSDSSPRLAAASTVGHRPERRWALGRGAVSVCLSVSAAGPMRDPEGEGSRCAPAVTPKSRSLTLPLSLSLIAGSRVSRPSAAAAALQPRGPNPLRSSPLPADFKKKKKMPGSSSRPAPGRRQIKPCLQSLRPQAPADAALPSSSSSNERFPVVTERPLVATV</sequence>
<dbReference type="RefSeq" id="XP_006860662.1">
    <property type="nucleotide sequence ID" value="XM_006860600.1"/>
</dbReference>
<reference evidence="3" key="1">
    <citation type="submission" date="2025-08" db="UniProtKB">
        <authorList>
            <consortium name="RefSeq"/>
        </authorList>
    </citation>
    <scope>IDENTIFICATION</scope>
    <source>
        <tissue evidence="3">Spleen</tissue>
    </source>
</reference>
<dbReference type="GeneID" id="102817092"/>
<feature type="region of interest" description="Disordered" evidence="1">
    <location>
        <begin position="48"/>
        <end position="167"/>
    </location>
</feature>
<feature type="region of interest" description="Disordered" evidence="1">
    <location>
        <begin position="223"/>
        <end position="308"/>
    </location>
</feature>
<evidence type="ECO:0000313" key="3">
    <source>
        <dbReference type="RefSeq" id="XP_006860662.1"/>
    </source>
</evidence>